<gene>
    <name evidence="1" type="ORF">Psi02_72600</name>
</gene>
<dbReference type="EMBL" id="BOOQ01000056">
    <property type="protein sequence ID" value="GII50836.1"/>
    <property type="molecule type" value="Genomic_DNA"/>
</dbReference>
<evidence type="ECO:0000313" key="1">
    <source>
        <dbReference type="EMBL" id="GII50836.1"/>
    </source>
</evidence>
<protein>
    <submittedName>
        <fullName evidence="1">Uncharacterized protein</fullName>
    </submittedName>
</protein>
<sequence length="141" mass="15160">MFSRAGGERDVLLAVADAISGIEYVAGTPSAGGIPSMPKRADLAGLLLEVGTLLEDSLSRLDVNSVAACTERVFETFFLFDDQYGQQVGSRLAKLEDHAWWRDVRLLNDRGDGALAATAMEAMSCAEIVYSTCIEADLRGQ</sequence>
<evidence type="ECO:0000313" key="2">
    <source>
        <dbReference type="Proteomes" id="UP000644610"/>
    </source>
</evidence>
<accession>A0A8J3UWN1</accession>
<proteinExistence type="predicted"/>
<dbReference type="AlphaFoldDB" id="A0A8J3UWN1"/>
<dbReference type="Proteomes" id="UP000644610">
    <property type="component" value="Unassembled WGS sequence"/>
</dbReference>
<reference evidence="1" key="1">
    <citation type="submission" date="2021-01" db="EMBL/GenBank/DDBJ databases">
        <title>Whole genome shotgun sequence of Planotetraspora silvatica NBRC 100141.</title>
        <authorList>
            <person name="Komaki H."/>
            <person name="Tamura T."/>
        </authorList>
    </citation>
    <scope>NUCLEOTIDE SEQUENCE</scope>
    <source>
        <strain evidence="1">NBRC 100141</strain>
    </source>
</reference>
<name>A0A8J3UWN1_9ACTN</name>
<comment type="caution">
    <text evidence="1">The sequence shown here is derived from an EMBL/GenBank/DDBJ whole genome shotgun (WGS) entry which is preliminary data.</text>
</comment>
<organism evidence="1 2">
    <name type="scientific">Planotetraspora silvatica</name>
    <dbReference type="NCBI Taxonomy" id="234614"/>
    <lineage>
        <taxon>Bacteria</taxon>
        <taxon>Bacillati</taxon>
        <taxon>Actinomycetota</taxon>
        <taxon>Actinomycetes</taxon>
        <taxon>Streptosporangiales</taxon>
        <taxon>Streptosporangiaceae</taxon>
        <taxon>Planotetraspora</taxon>
    </lineage>
</organism>
<keyword evidence="2" id="KW-1185">Reference proteome</keyword>